<evidence type="ECO:0000313" key="3">
    <source>
        <dbReference type="Proteomes" id="UP000266723"/>
    </source>
</evidence>
<feature type="compositionally biased region" description="Acidic residues" evidence="1">
    <location>
        <begin position="1"/>
        <end position="10"/>
    </location>
</feature>
<sequence length="306" mass="34608">MEMSLCEEQDTPDHQLKHNRFQSLVKERDDQPFEDEKSVESAVERVSFRLAANQMVEDSVDDQKVVKTMVQDITDQDKPTEVNAVTASYFVDAEFQLTRKSIGTNGQNLGDSSSRTIQWNTNYQLVSGLYGDNQMLLDDIVEEGSVLVEKFASVEIYIKARLLLELIHMEFIGGKARDNGLLVAEVGIAMGWRCSKRRAQFKEEEEITMEGHAYPHDESLGSYKELTPLVEQISRDPTEAGYKLCILMCSAHKENIMNEFVSSDHFVGISGSVSVVHIDVSSEYTDSMTRLVIHVVYEASRFAYPL</sequence>
<feature type="region of interest" description="Disordered" evidence="1">
    <location>
        <begin position="1"/>
        <end position="35"/>
    </location>
</feature>
<proteinExistence type="predicted"/>
<name>A0ABQ7CHC7_BRACR</name>
<organism evidence="2 3">
    <name type="scientific">Brassica cretica</name>
    <name type="common">Mustard</name>
    <dbReference type="NCBI Taxonomy" id="69181"/>
    <lineage>
        <taxon>Eukaryota</taxon>
        <taxon>Viridiplantae</taxon>
        <taxon>Streptophyta</taxon>
        <taxon>Embryophyta</taxon>
        <taxon>Tracheophyta</taxon>
        <taxon>Spermatophyta</taxon>
        <taxon>Magnoliopsida</taxon>
        <taxon>eudicotyledons</taxon>
        <taxon>Gunneridae</taxon>
        <taxon>Pentapetalae</taxon>
        <taxon>rosids</taxon>
        <taxon>malvids</taxon>
        <taxon>Brassicales</taxon>
        <taxon>Brassicaceae</taxon>
        <taxon>Brassiceae</taxon>
        <taxon>Brassica</taxon>
    </lineage>
</organism>
<dbReference type="EMBL" id="QGKV02000832">
    <property type="protein sequence ID" value="KAF3551115.1"/>
    <property type="molecule type" value="Genomic_DNA"/>
</dbReference>
<comment type="caution">
    <text evidence="2">The sequence shown here is derived from an EMBL/GenBank/DDBJ whole genome shotgun (WGS) entry which is preliminary data.</text>
</comment>
<keyword evidence="3" id="KW-1185">Reference proteome</keyword>
<reference evidence="2 3" key="1">
    <citation type="journal article" date="2020" name="BMC Genomics">
        <title>Intraspecific diversification of the crop wild relative Brassica cretica Lam. using demographic model selection.</title>
        <authorList>
            <person name="Kioukis A."/>
            <person name="Michalopoulou V.A."/>
            <person name="Briers L."/>
            <person name="Pirintsos S."/>
            <person name="Studholme D.J."/>
            <person name="Pavlidis P."/>
            <person name="Sarris P.F."/>
        </authorList>
    </citation>
    <scope>NUCLEOTIDE SEQUENCE [LARGE SCALE GENOMIC DNA]</scope>
    <source>
        <strain evidence="3">cv. PFS-1207/04</strain>
    </source>
</reference>
<protein>
    <submittedName>
        <fullName evidence="2">Uncharacterized protein</fullName>
    </submittedName>
</protein>
<feature type="compositionally biased region" description="Basic and acidic residues" evidence="1">
    <location>
        <begin position="25"/>
        <end position="35"/>
    </location>
</feature>
<gene>
    <name evidence="2" type="ORF">DY000_02001470</name>
</gene>
<evidence type="ECO:0000256" key="1">
    <source>
        <dbReference type="SAM" id="MobiDB-lite"/>
    </source>
</evidence>
<accession>A0ABQ7CHC7</accession>
<dbReference type="Proteomes" id="UP000266723">
    <property type="component" value="Unassembled WGS sequence"/>
</dbReference>
<evidence type="ECO:0000313" key="2">
    <source>
        <dbReference type="EMBL" id="KAF3551115.1"/>
    </source>
</evidence>